<dbReference type="EMBL" id="CP022521">
    <property type="protein sequence ID" value="ASO22773.1"/>
    <property type="molecule type" value="Genomic_DNA"/>
</dbReference>
<dbReference type="Gene3D" id="1.10.287.1060">
    <property type="entry name" value="ESAT-6-like"/>
    <property type="match status" value="1"/>
</dbReference>
<dbReference type="InterPro" id="IPR010310">
    <property type="entry name" value="T7SS_ESAT-6-like"/>
</dbReference>
<dbReference type="NCBIfam" id="TIGR03930">
    <property type="entry name" value="WXG100_ESAT6"/>
    <property type="match status" value="1"/>
</dbReference>
<dbReference type="Pfam" id="PF06013">
    <property type="entry name" value="WXG100"/>
    <property type="match status" value="1"/>
</dbReference>
<dbReference type="RefSeq" id="WP_093943659.1">
    <property type="nucleotide sequence ID" value="NZ_CP022521.1"/>
</dbReference>
<organism evidence="2 3">
    <name type="scientific">Actinoalloteichus hoggarensis</name>
    <dbReference type="NCBI Taxonomy" id="1470176"/>
    <lineage>
        <taxon>Bacteria</taxon>
        <taxon>Bacillati</taxon>
        <taxon>Actinomycetota</taxon>
        <taxon>Actinomycetes</taxon>
        <taxon>Pseudonocardiales</taxon>
        <taxon>Pseudonocardiaceae</taxon>
        <taxon>Actinoalloteichus</taxon>
    </lineage>
</organism>
<keyword evidence="3" id="KW-1185">Reference proteome</keyword>
<dbReference type="SUPFAM" id="SSF140453">
    <property type="entry name" value="EsxAB dimer-like"/>
    <property type="match status" value="1"/>
</dbReference>
<evidence type="ECO:0000313" key="2">
    <source>
        <dbReference type="EMBL" id="ASO22773.1"/>
    </source>
</evidence>
<dbReference type="InterPro" id="IPR036689">
    <property type="entry name" value="ESAT-6-like_sf"/>
</dbReference>
<proteinExistence type="inferred from homology"/>
<dbReference type="KEGG" id="ahg:AHOG_25840"/>
<dbReference type="AlphaFoldDB" id="A0A221WAU7"/>
<sequence>MGGAIKVSFSTIVNASEEVTNAGNQTEEIQNNLKSRLAPIVSSWEGQAQANWQEVQGRWDQSAQQLREAIAAIGSALAAAAENYQAGEAANAARFS</sequence>
<comment type="similarity">
    <text evidence="1">Belongs to the WXG100 family.</text>
</comment>
<gene>
    <name evidence="2" type="ORF">AHOG_25840</name>
</gene>
<name>A0A221WAU7_9PSEU</name>
<evidence type="ECO:0000256" key="1">
    <source>
        <dbReference type="RuleBase" id="RU362001"/>
    </source>
</evidence>
<dbReference type="OrthoDB" id="3387628at2"/>
<accession>A0A221WAU7</accession>
<protein>
    <recommendedName>
        <fullName evidence="1">ESAT-6-like protein</fullName>
    </recommendedName>
</protein>
<dbReference type="Proteomes" id="UP000204221">
    <property type="component" value="Chromosome"/>
</dbReference>
<reference evidence="2 3" key="1">
    <citation type="submission" date="2017-07" db="EMBL/GenBank/DDBJ databases">
        <title>Complete genome sequence of Actinoalloteichus hoggarensis DSM 45943, type strain of Actinoalloteichus hoggarensis.</title>
        <authorList>
            <person name="Ruckert C."/>
            <person name="Nouioui I."/>
            <person name="Willmese J."/>
            <person name="van Wezel G."/>
            <person name="Klenk H.-P."/>
            <person name="Kalinowski J."/>
            <person name="Zotchev S.B."/>
        </authorList>
    </citation>
    <scope>NUCLEOTIDE SEQUENCE [LARGE SCALE GENOMIC DNA]</scope>
    <source>
        <strain evidence="2 3">DSM 45943</strain>
    </source>
</reference>
<evidence type="ECO:0000313" key="3">
    <source>
        <dbReference type="Proteomes" id="UP000204221"/>
    </source>
</evidence>